<dbReference type="PROSITE" id="PS00198">
    <property type="entry name" value="4FE4S_FER_1"/>
    <property type="match status" value="2"/>
</dbReference>
<dbReference type="AlphaFoldDB" id="K0AZ43"/>
<dbReference type="eggNOG" id="COG2878">
    <property type="taxonomic scope" value="Bacteria"/>
</dbReference>
<evidence type="ECO:0000313" key="6">
    <source>
        <dbReference type="EMBL" id="AFS78062.1"/>
    </source>
</evidence>
<evidence type="ECO:0000313" key="7">
    <source>
        <dbReference type="Proteomes" id="UP000006094"/>
    </source>
</evidence>
<keyword evidence="4" id="KW-0411">Iron-sulfur</keyword>
<feature type="domain" description="4Fe-4S ferredoxin-type" evidence="5">
    <location>
        <begin position="77"/>
        <end position="106"/>
    </location>
</feature>
<evidence type="ECO:0000256" key="2">
    <source>
        <dbReference type="ARBA" id="ARBA00022723"/>
    </source>
</evidence>
<organism evidence="6 7">
    <name type="scientific">Gottschalkia acidurici (strain ATCC 7906 / DSM 604 / BCRC 14475 / CIP 104303 / KCTC 5404 / NCIMB 10678 / 9a)</name>
    <name type="common">Clostridium acidurici</name>
    <dbReference type="NCBI Taxonomy" id="1128398"/>
    <lineage>
        <taxon>Bacteria</taxon>
        <taxon>Bacillati</taxon>
        <taxon>Bacillota</taxon>
        <taxon>Tissierellia</taxon>
        <taxon>Tissierellales</taxon>
        <taxon>Gottschalkiaceae</taxon>
        <taxon>Gottschalkia</taxon>
    </lineage>
</organism>
<reference evidence="6 7" key="1">
    <citation type="journal article" date="2012" name="PLoS ONE">
        <title>The purine-utilizing bacterium Clostridium acidurici 9a: a genome-guided metabolic reconsideration.</title>
        <authorList>
            <person name="Hartwich K."/>
            <person name="Poehlein A."/>
            <person name="Daniel R."/>
        </authorList>
    </citation>
    <scope>NUCLEOTIDE SEQUENCE [LARGE SCALE GENOMIC DNA]</scope>
    <source>
        <strain evidence="7">ATCC 7906 / DSM 604 / BCRC 14475 / CIP 104303 / KCTC 5404 / NCIMB 10678 / 9a</strain>
    </source>
</reference>
<dbReference type="GO" id="GO:0051539">
    <property type="term" value="F:4 iron, 4 sulfur cluster binding"/>
    <property type="evidence" value="ECO:0007669"/>
    <property type="project" value="UniProtKB-KW"/>
</dbReference>
<dbReference type="PANTHER" id="PTHR43687:SF1">
    <property type="entry name" value="FERREDOXIN III"/>
    <property type="match status" value="1"/>
</dbReference>
<keyword evidence="1" id="KW-0004">4Fe-4S</keyword>
<evidence type="ECO:0000256" key="1">
    <source>
        <dbReference type="ARBA" id="ARBA00022485"/>
    </source>
</evidence>
<feature type="domain" description="4Fe-4S ferredoxin-type" evidence="5">
    <location>
        <begin position="42"/>
        <end position="76"/>
    </location>
</feature>
<dbReference type="Gene3D" id="3.30.70.20">
    <property type="match status" value="3"/>
</dbReference>
<keyword evidence="2" id="KW-0479">Metal-binding</keyword>
<dbReference type="InterPro" id="IPR017900">
    <property type="entry name" value="4Fe4S_Fe_S_CS"/>
</dbReference>
<dbReference type="PANTHER" id="PTHR43687">
    <property type="entry name" value="ADENYLYLSULFATE REDUCTASE, BETA SUBUNIT"/>
    <property type="match status" value="1"/>
</dbReference>
<dbReference type="KEGG" id="cad:Curi_c10480"/>
<dbReference type="RefSeq" id="WP_014967199.1">
    <property type="nucleotide sequence ID" value="NC_018664.1"/>
</dbReference>
<dbReference type="Proteomes" id="UP000006094">
    <property type="component" value="Chromosome"/>
</dbReference>
<evidence type="ECO:0000256" key="3">
    <source>
        <dbReference type="ARBA" id="ARBA00023004"/>
    </source>
</evidence>
<keyword evidence="3" id="KW-0408">Iron</keyword>
<dbReference type="SUPFAM" id="SSF54862">
    <property type="entry name" value="4Fe-4S ferredoxins"/>
    <property type="match status" value="1"/>
</dbReference>
<name>K0AZ43_GOTA9</name>
<feature type="domain" description="4Fe-4S ferredoxin-type" evidence="5">
    <location>
        <begin position="213"/>
        <end position="242"/>
    </location>
</feature>
<feature type="domain" description="4Fe-4S ferredoxin-type" evidence="5">
    <location>
        <begin position="120"/>
        <end position="150"/>
    </location>
</feature>
<dbReference type="STRING" id="1128398.Curi_c10480"/>
<dbReference type="CDD" id="cd10549">
    <property type="entry name" value="MtMvhB_like"/>
    <property type="match status" value="2"/>
</dbReference>
<dbReference type="Pfam" id="PF12837">
    <property type="entry name" value="Fer4_6"/>
    <property type="match status" value="1"/>
</dbReference>
<sequence>MTMQKTKVPKKRLIARVKCKGTSCNVSEKVILEGVTDCSAAAEMMVDGESKSCSYGCLGYGSCKEVCPFDAIEIVDGVANINKDKCKGCRKCVKVCPKEVIVMVPIDQEVVVDCNNKEMGKPVKEKCKVGCIGCKICVKACPFWAMEFDNNLAYINYDKCTNCKICAEKCPTKAITAKLEGKKVAEISEEKCIGCTICERVCPVVAIEGYREETHRVKTELCVGCSYCSKMCPMGAIEMKSKA</sequence>
<evidence type="ECO:0000259" key="5">
    <source>
        <dbReference type="PROSITE" id="PS51379"/>
    </source>
</evidence>
<keyword evidence="7" id="KW-1185">Reference proteome</keyword>
<feature type="domain" description="4Fe-4S ferredoxin-type" evidence="5">
    <location>
        <begin position="183"/>
        <end position="212"/>
    </location>
</feature>
<dbReference type="PATRIC" id="fig|1128398.3.peg.1050"/>
<feature type="domain" description="4Fe-4S ferredoxin-type" evidence="5">
    <location>
        <begin position="151"/>
        <end position="180"/>
    </location>
</feature>
<dbReference type="EMBL" id="CP003326">
    <property type="protein sequence ID" value="AFS78062.1"/>
    <property type="molecule type" value="Genomic_DNA"/>
</dbReference>
<dbReference type="InterPro" id="IPR050572">
    <property type="entry name" value="Fe-S_Ferredoxin"/>
</dbReference>
<dbReference type="eggNOG" id="COG1142">
    <property type="taxonomic scope" value="Bacteria"/>
</dbReference>
<protein>
    <submittedName>
        <fullName evidence="6">4Fe-4S binding domain-containing protein, putative ferredoxin</fullName>
    </submittedName>
</protein>
<accession>K0AZ43</accession>
<evidence type="ECO:0000256" key="4">
    <source>
        <dbReference type="ARBA" id="ARBA00023014"/>
    </source>
</evidence>
<dbReference type="GO" id="GO:0046872">
    <property type="term" value="F:metal ion binding"/>
    <property type="evidence" value="ECO:0007669"/>
    <property type="project" value="UniProtKB-KW"/>
</dbReference>
<gene>
    <name evidence="6" type="ordered locus">Curi_c10480</name>
</gene>
<dbReference type="PROSITE" id="PS51379">
    <property type="entry name" value="4FE4S_FER_2"/>
    <property type="match status" value="6"/>
</dbReference>
<proteinExistence type="predicted"/>
<dbReference type="InterPro" id="IPR017896">
    <property type="entry name" value="4Fe4S_Fe-S-bd"/>
</dbReference>
<dbReference type="HOGENOM" id="CLU_053470_1_0_9"/>
<dbReference type="Pfam" id="PF13187">
    <property type="entry name" value="Fer4_9"/>
    <property type="match status" value="1"/>
</dbReference>
<dbReference type="Pfam" id="PF14697">
    <property type="entry name" value="Fer4_21"/>
    <property type="match status" value="1"/>
</dbReference>
<dbReference type="OrthoDB" id="9789936at2"/>